<dbReference type="Proteomes" id="UP000001202">
    <property type="component" value="Chromosome"/>
</dbReference>
<dbReference type="GeneID" id="93876722"/>
<feature type="transmembrane region" description="Helical" evidence="2">
    <location>
        <begin position="113"/>
        <end position="133"/>
    </location>
</feature>
<feature type="region of interest" description="Disordered" evidence="1">
    <location>
        <begin position="174"/>
        <end position="196"/>
    </location>
</feature>
<evidence type="ECO:0000313" key="4">
    <source>
        <dbReference type="Proteomes" id="UP000001202"/>
    </source>
</evidence>
<dbReference type="AlphaFoldDB" id="A0A0H3BLW8"/>
<feature type="transmembrane region" description="Helical" evidence="2">
    <location>
        <begin position="52"/>
        <end position="73"/>
    </location>
</feature>
<organism evidence="3 4">
    <name type="scientific">Treponema pallidum subsp. pallidum (strain SS14)</name>
    <dbReference type="NCBI Taxonomy" id="455434"/>
    <lineage>
        <taxon>Bacteria</taxon>
        <taxon>Pseudomonadati</taxon>
        <taxon>Spirochaetota</taxon>
        <taxon>Spirochaetia</taxon>
        <taxon>Spirochaetales</taxon>
        <taxon>Treponemataceae</taxon>
        <taxon>Treponema</taxon>
    </lineage>
</organism>
<dbReference type="KEGG" id="tpp:TPASS_0976"/>
<evidence type="ECO:0000256" key="2">
    <source>
        <dbReference type="SAM" id="Phobius"/>
    </source>
</evidence>
<sequence length="459" mass="49188">MVLTQKNLVKRTTESTETEAVSDLLVSELLILGLSLPALLRPFSRQSRKISAIPLLPVLALSVGALTVLGQGLTLDLTLSLVSSSVVCLTELPRLVAFSQGIPNDLYSAGARIARVLLLVAGVFTLVIVCLCAPEPGYRPSRSVVRSSFSLRLGNTKVNAGLLLSLANPYETSHLDNPSAPHPSENPQSRAHPKQNPVGVNVVVLKNTPQSAHRAHPETLELMLAERGYTVFVPYQDAYSPSYSAASLAAPMRTSPGVVLLSSALRGVPFDVPTPYVSRRANTIDAATFEDAHVPALFPALFALCRHAPTFVYAESAHEVMLSRFLQQQPHACAGVFFVLPDSAARGPHHAPAVQGAPPPVDTAGVASAVRGASRTLPAVYRQYVHAAEAAWAELASTDILAAYLAGLPRDRHRTRLQARATQVDQWIRAQLHLSEPVLPHAQALSHHTVHAGGTYDRT</sequence>
<proteinExistence type="predicted"/>
<dbReference type="PATRIC" id="fig|455434.6.peg.963"/>
<keyword evidence="2" id="KW-0472">Membrane</keyword>
<name>A0A0H3BLW8_TREPS</name>
<keyword evidence="2" id="KW-1133">Transmembrane helix</keyword>
<accession>A0A0H3BLW8</accession>
<evidence type="ECO:0000313" key="3">
    <source>
        <dbReference type="EMBL" id="ACD71392.1"/>
    </source>
</evidence>
<reference evidence="3 4" key="1">
    <citation type="journal article" date="2008" name="BMC Microbiol.">
        <title>Complete genome sequence of Treponema pallidum ssp. pallidum strain SS14 determined with oligonucleotide arrays.</title>
        <authorList>
            <person name="Matejkova P."/>
            <person name="Strouhal M."/>
            <person name="Smajs D."/>
            <person name="Norris S.J."/>
            <person name="Palzkill T."/>
            <person name="Petrosino J.F."/>
            <person name="Sodergren E."/>
            <person name="Norton J.E."/>
            <person name="Singh J."/>
            <person name="Richmond T.A."/>
            <person name="Molla M.N."/>
            <person name="Albert T.J."/>
            <person name="Weinstock G.M."/>
        </authorList>
    </citation>
    <scope>NUCLEOTIDE SEQUENCE [LARGE SCALE GENOMIC DNA]</scope>
    <source>
        <strain evidence="3 4">SS14</strain>
    </source>
</reference>
<dbReference type="RefSeq" id="WP_010882420.1">
    <property type="nucleotide sequence ID" value="NC_010741.1"/>
</dbReference>
<gene>
    <name evidence="3" type="ordered locus">TPASS_0976</name>
</gene>
<keyword evidence="2" id="KW-0812">Transmembrane</keyword>
<dbReference type="EMBL" id="CP000805">
    <property type="protein sequence ID" value="ACD71392.1"/>
    <property type="molecule type" value="Genomic_DNA"/>
</dbReference>
<evidence type="ECO:0000256" key="1">
    <source>
        <dbReference type="SAM" id="MobiDB-lite"/>
    </source>
</evidence>
<protein>
    <submittedName>
        <fullName evidence="3">Uncharacterized protein</fullName>
    </submittedName>
</protein>